<feature type="domain" description="Nudix hydrolase" evidence="6">
    <location>
        <begin position="31"/>
        <end position="156"/>
    </location>
</feature>
<name>F2NYT4_9VIRU</name>
<dbReference type="EMBL" id="CU469068">
    <property type="protein sequence ID" value="CCA61362.1"/>
    <property type="molecule type" value="Genomic_DNA"/>
</dbReference>
<organism evidence="7 8">
    <name type="scientific">Diadromus pulchellus ascovirus 4a</name>
    <dbReference type="NCBI Taxonomy" id="158683"/>
    <lineage>
        <taxon>Viruses</taxon>
        <taxon>Varidnaviria</taxon>
        <taxon>Bamfordvirae</taxon>
        <taxon>Nucleocytoviricota</taxon>
        <taxon>Megaviricetes</taxon>
        <taxon>Pimascovirales</taxon>
        <taxon>Pimascovirales incertae sedis</taxon>
        <taxon>Ascoviridae</taxon>
        <taxon>Toursvirus</taxon>
        <taxon>Toursvirus dptv1a</taxon>
    </lineage>
</organism>
<dbReference type="InterPro" id="IPR051325">
    <property type="entry name" value="Nudix_hydrolase_domain"/>
</dbReference>
<sequence length="161" mass="18594">MERTRCHRGCCEMVSIRETVAEPDDFVKDTTYRIKAGVILYNDDSVMITQSYNNYWGVPKGSMDEGDDDTLSAAVREMKEETGIDLSDQQYEKKLLIMLYHKLHVFYLYSTRARDVPRLDLGGNMECTGVGWMKRNCILRRNQTIKINAVTKIVAKNLEKI</sequence>
<dbReference type="Gene3D" id="3.90.79.10">
    <property type="entry name" value="Nucleoside Triphosphate Pyrophosphohydrolase"/>
    <property type="match status" value="1"/>
</dbReference>
<dbReference type="PANTHER" id="PTHR21340">
    <property type="entry name" value="DIADENOSINE 5,5-P1,P4-TETRAPHOSPHATE PYROPHOSPHOHYDROLASE MUTT"/>
    <property type="match status" value="1"/>
</dbReference>
<dbReference type="InterPro" id="IPR000086">
    <property type="entry name" value="NUDIX_hydrolase_dom"/>
</dbReference>
<evidence type="ECO:0000256" key="1">
    <source>
        <dbReference type="ARBA" id="ARBA00001936"/>
    </source>
</evidence>
<dbReference type="GeneID" id="26683550"/>
<dbReference type="SUPFAM" id="SSF55811">
    <property type="entry name" value="Nudix"/>
    <property type="match status" value="1"/>
</dbReference>
<proteinExistence type="predicted"/>
<dbReference type="GO" id="GO:0004081">
    <property type="term" value="F:bis(5'-nucleosyl)-tetraphosphatase (asymmetrical) activity"/>
    <property type="evidence" value="ECO:0007669"/>
    <property type="project" value="TreeGrafter"/>
</dbReference>
<evidence type="ECO:0000256" key="4">
    <source>
        <dbReference type="ARBA" id="ARBA00022842"/>
    </source>
</evidence>
<dbReference type="Pfam" id="PF00293">
    <property type="entry name" value="NUDIX"/>
    <property type="match status" value="1"/>
</dbReference>
<evidence type="ECO:0000313" key="8">
    <source>
        <dbReference type="Proteomes" id="UP000203898"/>
    </source>
</evidence>
<evidence type="ECO:0000256" key="5">
    <source>
        <dbReference type="ARBA" id="ARBA00023211"/>
    </source>
</evidence>
<dbReference type="InterPro" id="IPR015797">
    <property type="entry name" value="NUDIX_hydrolase-like_dom_sf"/>
</dbReference>
<keyword evidence="5" id="KW-0464">Manganese</keyword>
<evidence type="ECO:0000259" key="6">
    <source>
        <dbReference type="PROSITE" id="PS51462"/>
    </source>
</evidence>
<dbReference type="GO" id="GO:0006167">
    <property type="term" value="P:AMP biosynthetic process"/>
    <property type="evidence" value="ECO:0007669"/>
    <property type="project" value="TreeGrafter"/>
</dbReference>
<dbReference type="PROSITE" id="PS51462">
    <property type="entry name" value="NUDIX"/>
    <property type="match status" value="1"/>
</dbReference>
<reference evidence="7 8" key="1">
    <citation type="journal article" date="2009" name="PLoS ONE">
        <title>Symbiotic virus at the evolutionary intersection of three types of large DNA viruses; iridoviruses, ascoviruses, and ichnoviruses.</title>
        <authorList>
            <person name="Bigot Y."/>
            <person name="Renault S."/>
            <person name="Nicolas J."/>
            <person name="Moundras C."/>
            <person name="Demattei M.V."/>
            <person name="Samain S."/>
            <person name="Bideshi D.K."/>
            <person name="Federici B.A."/>
        </authorList>
    </citation>
    <scope>NUCLEOTIDE SEQUENCE [LARGE SCALE GENOMIC DNA]</scope>
</reference>
<evidence type="ECO:0000313" key="7">
    <source>
        <dbReference type="EMBL" id="CCA61362.1"/>
    </source>
</evidence>
<keyword evidence="8" id="KW-1185">Reference proteome</keyword>
<dbReference type="PANTHER" id="PTHR21340:SF0">
    <property type="entry name" value="BIS(5'-NUCLEOSYL)-TETRAPHOSPHATASE [ASYMMETRICAL]"/>
    <property type="match status" value="1"/>
</dbReference>
<dbReference type="Proteomes" id="UP000203898">
    <property type="component" value="Segment"/>
</dbReference>
<comment type="cofactor">
    <cofactor evidence="2">
        <name>Mg(2+)</name>
        <dbReference type="ChEBI" id="CHEBI:18420"/>
    </cofactor>
</comment>
<keyword evidence="4" id="KW-0460">Magnesium</keyword>
<dbReference type="RefSeq" id="YP_009639993.1">
    <property type="nucleotide sequence ID" value="NC_011335.1"/>
</dbReference>
<dbReference type="KEGG" id="vg:26683550"/>
<accession>F2NYT4</accession>
<dbReference type="GO" id="GO:0006754">
    <property type="term" value="P:ATP biosynthetic process"/>
    <property type="evidence" value="ECO:0007669"/>
    <property type="project" value="TreeGrafter"/>
</dbReference>
<evidence type="ECO:0000256" key="2">
    <source>
        <dbReference type="ARBA" id="ARBA00001946"/>
    </source>
</evidence>
<comment type="cofactor">
    <cofactor evidence="1">
        <name>Mn(2+)</name>
        <dbReference type="ChEBI" id="CHEBI:29035"/>
    </cofactor>
</comment>
<keyword evidence="3" id="KW-0378">Hydrolase</keyword>
<evidence type="ECO:0000256" key="3">
    <source>
        <dbReference type="ARBA" id="ARBA00022801"/>
    </source>
</evidence>
<dbReference type="OrthoDB" id="17890at10239"/>
<protein>
    <submittedName>
        <fullName evidence="7">Complete DpAV4 genome</fullName>
    </submittedName>
</protein>